<name>A0A8X6K8K2_TRICU</name>
<protein>
    <submittedName>
        <fullName evidence="1">Uncharacterized protein</fullName>
    </submittedName>
</protein>
<sequence length="103" mass="11509">MTLDPLELRYPSSDWMNGRVYINGSLSTDSPNVDAEVAKLPDSKAAIQAIASAAPSLHILQCRTFRQQVRKEGIGRLRKESPLPSKSQFKPIVAWRAQNKPTY</sequence>
<dbReference type="Proteomes" id="UP000887116">
    <property type="component" value="Unassembled WGS sequence"/>
</dbReference>
<proteinExistence type="predicted"/>
<accession>A0A8X6K8K2</accession>
<comment type="caution">
    <text evidence="1">The sequence shown here is derived from an EMBL/GenBank/DDBJ whole genome shotgun (WGS) entry which is preliminary data.</text>
</comment>
<gene>
    <name evidence="1" type="ORF">TNCT_211311</name>
</gene>
<evidence type="ECO:0000313" key="1">
    <source>
        <dbReference type="EMBL" id="GFQ68615.1"/>
    </source>
</evidence>
<keyword evidence="2" id="KW-1185">Reference proteome</keyword>
<organism evidence="1 2">
    <name type="scientific">Trichonephila clavata</name>
    <name type="common">Joro spider</name>
    <name type="synonym">Nephila clavata</name>
    <dbReference type="NCBI Taxonomy" id="2740835"/>
    <lineage>
        <taxon>Eukaryota</taxon>
        <taxon>Metazoa</taxon>
        <taxon>Ecdysozoa</taxon>
        <taxon>Arthropoda</taxon>
        <taxon>Chelicerata</taxon>
        <taxon>Arachnida</taxon>
        <taxon>Araneae</taxon>
        <taxon>Araneomorphae</taxon>
        <taxon>Entelegynae</taxon>
        <taxon>Araneoidea</taxon>
        <taxon>Nephilidae</taxon>
        <taxon>Trichonephila</taxon>
    </lineage>
</organism>
<reference evidence="1" key="1">
    <citation type="submission" date="2020-07" db="EMBL/GenBank/DDBJ databases">
        <title>Multicomponent nature underlies the extraordinary mechanical properties of spider dragline silk.</title>
        <authorList>
            <person name="Kono N."/>
            <person name="Nakamura H."/>
            <person name="Mori M."/>
            <person name="Yoshida Y."/>
            <person name="Ohtoshi R."/>
            <person name="Malay A.D."/>
            <person name="Moran D.A.P."/>
            <person name="Tomita M."/>
            <person name="Numata K."/>
            <person name="Arakawa K."/>
        </authorList>
    </citation>
    <scope>NUCLEOTIDE SEQUENCE</scope>
</reference>
<dbReference type="AlphaFoldDB" id="A0A8X6K8K2"/>
<dbReference type="EMBL" id="BMAO01030519">
    <property type="protein sequence ID" value="GFQ68615.1"/>
    <property type="molecule type" value="Genomic_DNA"/>
</dbReference>
<evidence type="ECO:0000313" key="2">
    <source>
        <dbReference type="Proteomes" id="UP000887116"/>
    </source>
</evidence>